<dbReference type="AlphaFoldDB" id="A0AA37UFZ5"/>
<evidence type="ECO:0000313" key="3">
    <source>
        <dbReference type="EMBL" id="GMA29619.1"/>
    </source>
</evidence>
<name>A0AA37UFZ5_9MICO</name>
<dbReference type="EMBL" id="BSUL01000001">
    <property type="protein sequence ID" value="GMA29619.1"/>
    <property type="molecule type" value="Genomic_DNA"/>
</dbReference>
<organism evidence="3 4">
    <name type="scientific">Arenivirga flava</name>
    <dbReference type="NCBI Taxonomy" id="1930060"/>
    <lineage>
        <taxon>Bacteria</taxon>
        <taxon>Bacillati</taxon>
        <taxon>Actinomycetota</taxon>
        <taxon>Actinomycetes</taxon>
        <taxon>Micrococcales</taxon>
        <taxon>Microbacteriaceae</taxon>
        <taxon>Arenivirga</taxon>
    </lineage>
</organism>
<sequence>MVRLRAAGRALVGVVAAALLAGSVASAAPATASTTTDGLELSLDGTTWSTTIPEALFDELPVLVPGDTVTRELMVRNTTGTDALLRIDAVEVRIDNPDFARSLHIGAAVAQETGRAQSRAAMVPLDGDGRCTSVLPGDRIEASGVATVIVMLAFDEHAPPPAQNSSAGLSLLLSASRDIGQDITAQACPLSGIQLPVLALPDDTEAAAAGSGPTRTAAAEPDEPTGAAALALALTGTAGAPMLAAAAAVTILGVAVAVIGRRRERRE</sequence>
<evidence type="ECO:0000313" key="4">
    <source>
        <dbReference type="Proteomes" id="UP001157160"/>
    </source>
</evidence>
<comment type="caution">
    <text evidence="3">The sequence shown here is derived from an EMBL/GenBank/DDBJ whole genome shotgun (WGS) entry which is preliminary data.</text>
</comment>
<accession>A0AA37UFZ5</accession>
<gene>
    <name evidence="3" type="ORF">GCM10025874_28720</name>
</gene>
<reference evidence="3 4" key="1">
    <citation type="journal article" date="2014" name="Int. J. Syst. Evol. Microbiol.">
        <title>Complete genome sequence of Corynebacterium casei LMG S-19264T (=DSM 44701T), isolated from a smear-ripened cheese.</title>
        <authorList>
            <consortium name="US DOE Joint Genome Institute (JGI-PGF)"/>
            <person name="Walter F."/>
            <person name="Albersmeier A."/>
            <person name="Kalinowski J."/>
            <person name="Ruckert C."/>
        </authorList>
    </citation>
    <scope>NUCLEOTIDE SEQUENCE [LARGE SCALE GENOMIC DNA]</scope>
    <source>
        <strain evidence="3 4">NBRC 112289</strain>
    </source>
</reference>
<feature type="transmembrane region" description="Helical" evidence="1">
    <location>
        <begin position="242"/>
        <end position="260"/>
    </location>
</feature>
<dbReference type="Proteomes" id="UP001157160">
    <property type="component" value="Unassembled WGS sequence"/>
</dbReference>
<feature type="chain" id="PRO_5041263694" description="Gram-positive cocci surface proteins LPxTG domain-containing protein" evidence="2">
    <location>
        <begin position="28"/>
        <end position="267"/>
    </location>
</feature>
<dbReference type="RefSeq" id="WP_284233894.1">
    <property type="nucleotide sequence ID" value="NZ_BSUL01000001.1"/>
</dbReference>
<keyword evidence="1" id="KW-0472">Membrane</keyword>
<keyword evidence="2" id="KW-0732">Signal</keyword>
<proteinExistence type="predicted"/>
<protein>
    <recommendedName>
        <fullName evidence="5">Gram-positive cocci surface proteins LPxTG domain-containing protein</fullName>
    </recommendedName>
</protein>
<evidence type="ECO:0008006" key="5">
    <source>
        <dbReference type="Google" id="ProtNLM"/>
    </source>
</evidence>
<keyword evidence="4" id="KW-1185">Reference proteome</keyword>
<keyword evidence="1" id="KW-1133">Transmembrane helix</keyword>
<evidence type="ECO:0000256" key="2">
    <source>
        <dbReference type="SAM" id="SignalP"/>
    </source>
</evidence>
<keyword evidence="1" id="KW-0812">Transmembrane</keyword>
<evidence type="ECO:0000256" key="1">
    <source>
        <dbReference type="SAM" id="Phobius"/>
    </source>
</evidence>
<feature type="signal peptide" evidence="2">
    <location>
        <begin position="1"/>
        <end position="27"/>
    </location>
</feature>